<feature type="transmembrane region" description="Helical" evidence="1">
    <location>
        <begin position="185"/>
        <end position="203"/>
    </location>
</feature>
<feature type="transmembrane region" description="Helical" evidence="1">
    <location>
        <begin position="12"/>
        <end position="40"/>
    </location>
</feature>
<proteinExistence type="predicted"/>
<gene>
    <name evidence="2" type="ORF">HELGO_WM24853</name>
</gene>
<feature type="transmembrane region" description="Helical" evidence="1">
    <location>
        <begin position="113"/>
        <end position="135"/>
    </location>
</feature>
<name>A0A6S6UD18_9BACT</name>
<dbReference type="EMBL" id="CACVAS010000142">
    <property type="protein sequence ID" value="CAA6826048.1"/>
    <property type="molecule type" value="Genomic_DNA"/>
</dbReference>
<sequence>MTIKRLDSASIILFLLPILTIFTVNIVGQLMFSDILVLILTPILLFNKSFNKKQPYLKPIMLFLLLWFFSAIVSDIVNETSLINFLRGISSILFFAMHIFVIFVLVNMKRDRLTTLILGVSISFILLLVFGGEVYSLDDGKNTPWKMGVGFGVTIIFVMLLSRWIKNKRLLAKILLFSSPIHLFLNARSLFLTVVLSSIITAFHLKIYSKGKKLFILLSTLFFILIVAPMAINYYGNLTQEGFFGKQAQEKYIMQTGGGKINILLAGRSETLISLTAISDSIIFGHGSWATSKEYFIMYLSMLEKMGKHINWNSELDKDKYLIPAHSMLLAAWVWYGITGSLFWFYILYLSLKVLSIGIAGRKPIQVRDMLIVVALIWDIFFSPFGQARRCIEAVYIIVVCMILMEEKKENNKKLYKKNLEGNL</sequence>
<organism evidence="2">
    <name type="scientific">uncultured Sulfurovum sp</name>
    <dbReference type="NCBI Taxonomy" id="269237"/>
    <lineage>
        <taxon>Bacteria</taxon>
        <taxon>Pseudomonadati</taxon>
        <taxon>Campylobacterota</taxon>
        <taxon>Epsilonproteobacteria</taxon>
        <taxon>Campylobacterales</taxon>
        <taxon>Sulfurovaceae</taxon>
        <taxon>Sulfurovum</taxon>
        <taxon>environmental samples</taxon>
    </lineage>
</organism>
<keyword evidence="1" id="KW-1133">Transmembrane helix</keyword>
<feature type="transmembrane region" description="Helical" evidence="1">
    <location>
        <begin position="147"/>
        <end position="165"/>
    </location>
</feature>
<evidence type="ECO:0000313" key="2">
    <source>
        <dbReference type="EMBL" id="CAA6826048.1"/>
    </source>
</evidence>
<feature type="transmembrane region" description="Helical" evidence="1">
    <location>
        <begin position="215"/>
        <end position="236"/>
    </location>
</feature>
<keyword evidence="1" id="KW-0472">Membrane</keyword>
<evidence type="ECO:0000256" key="1">
    <source>
        <dbReference type="SAM" id="Phobius"/>
    </source>
</evidence>
<accession>A0A6S6UD18</accession>
<feature type="transmembrane region" description="Helical" evidence="1">
    <location>
        <begin position="333"/>
        <end position="352"/>
    </location>
</feature>
<protein>
    <submittedName>
        <fullName evidence="2">Uncharacterized protein</fullName>
    </submittedName>
</protein>
<feature type="transmembrane region" description="Helical" evidence="1">
    <location>
        <begin position="60"/>
        <end position="78"/>
    </location>
</feature>
<dbReference type="AlphaFoldDB" id="A0A6S6UD18"/>
<feature type="transmembrane region" description="Helical" evidence="1">
    <location>
        <begin position="85"/>
        <end position="107"/>
    </location>
</feature>
<reference evidence="2" key="1">
    <citation type="submission" date="2020-01" db="EMBL/GenBank/DDBJ databases">
        <authorList>
            <person name="Meier V. D."/>
            <person name="Meier V D."/>
        </authorList>
    </citation>
    <scope>NUCLEOTIDE SEQUENCE</scope>
    <source>
        <strain evidence="2">HLG_WM_MAG_01</strain>
    </source>
</reference>
<keyword evidence="1" id="KW-0812">Transmembrane</keyword>